<keyword evidence="3" id="KW-1185">Reference proteome</keyword>
<organism evidence="2 3">
    <name type="scientific">Vibrio amylolyticus</name>
    <dbReference type="NCBI Taxonomy" id="2847292"/>
    <lineage>
        <taxon>Bacteria</taxon>
        <taxon>Pseudomonadati</taxon>
        <taxon>Pseudomonadota</taxon>
        <taxon>Gammaproteobacteria</taxon>
        <taxon>Vibrionales</taxon>
        <taxon>Vibrionaceae</taxon>
        <taxon>Vibrio</taxon>
    </lineage>
</organism>
<dbReference type="Pfam" id="PF13692">
    <property type="entry name" value="Glyco_trans_1_4"/>
    <property type="match status" value="1"/>
</dbReference>
<accession>A0A9X1XGX8</accession>
<dbReference type="RefSeq" id="WP_248007225.1">
    <property type="nucleotide sequence ID" value="NZ_JAJHVV010000001.1"/>
</dbReference>
<dbReference type="InterPro" id="IPR028098">
    <property type="entry name" value="Glyco_trans_4-like_N"/>
</dbReference>
<dbReference type="GO" id="GO:0016757">
    <property type="term" value="F:glycosyltransferase activity"/>
    <property type="evidence" value="ECO:0007669"/>
    <property type="project" value="TreeGrafter"/>
</dbReference>
<dbReference type="EMBL" id="JAJHVV010000001">
    <property type="protein sequence ID" value="MCK6262121.1"/>
    <property type="molecule type" value="Genomic_DNA"/>
</dbReference>
<dbReference type="InterPro" id="IPR050194">
    <property type="entry name" value="Glycosyltransferase_grp1"/>
</dbReference>
<dbReference type="Proteomes" id="UP001139559">
    <property type="component" value="Unassembled WGS sequence"/>
</dbReference>
<feature type="domain" description="Glycosyltransferase subfamily 4-like N-terminal" evidence="1">
    <location>
        <begin position="19"/>
        <end position="188"/>
    </location>
</feature>
<evidence type="ECO:0000259" key="1">
    <source>
        <dbReference type="Pfam" id="PF13439"/>
    </source>
</evidence>
<comment type="caution">
    <text evidence="2">The sequence shown here is derived from an EMBL/GenBank/DDBJ whole genome shotgun (WGS) entry which is preliminary data.</text>
</comment>
<evidence type="ECO:0000313" key="3">
    <source>
        <dbReference type="Proteomes" id="UP001139559"/>
    </source>
</evidence>
<dbReference type="Gene3D" id="3.40.50.2000">
    <property type="entry name" value="Glycogen Phosphorylase B"/>
    <property type="match status" value="2"/>
</dbReference>
<dbReference type="SUPFAM" id="SSF53756">
    <property type="entry name" value="UDP-Glycosyltransferase/glycogen phosphorylase"/>
    <property type="match status" value="1"/>
</dbReference>
<dbReference type="Pfam" id="PF13439">
    <property type="entry name" value="Glyco_transf_4"/>
    <property type="match status" value="1"/>
</dbReference>
<dbReference type="CDD" id="cd03801">
    <property type="entry name" value="GT4_PimA-like"/>
    <property type="match status" value="1"/>
</dbReference>
<gene>
    <name evidence="2" type="ORF">KP803_02395</name>
</gene>
<dbReference type="PANTHER" id="PTHR45947">
    <property type="entry name" value="SULFOQUINOVOSYL TRANSFERASE SQD2"/>
    <property type="match status" value="1"/>
</dbReference>
<reference evidence="2" key="1">
    <citation type="submission" date="2021-11" db="EMBL/GenBank/DDBJ databases">
        <title>Vibrio ZSDE26 sp. nov. and Vibrio ZSDZ34 sp. nov., isolated from coastal seawater in Qingdao.</title>
        <authorList>
            <person name="Zhang P."/>
        </authorList>
    </citation>
    <scope>NUCLEOTIDE SEQUENCE</scope>
    <source>
        <strain evidence="2">ZSDE26</strain>
    </source>
</reference>
<name>A0A9X1XGX8_9VIBR</name>
<evidence type="ECO:0000313" key="2">
    <source>
        <dbReference type="EMBL" id="MCK6262121.1"/>
    </source>
</evidence>
<dbReference type="PANTHER" id="PTHR45947:SF3">
    <property type="entry name" value="SULFOQUINOVOSYL TRANSFERASE SQD2"/>
    <property type="match status" value="1"/>
</dbReference>
<dbReference type="AlphaFoldDB" id="A0A9X1XGX8"/>
<proteinExistence type="predicted"/>
<protein>
    <submittedName>
        <fullName evidence="2">Glycosyltransferase family 4 protein</fullName>
    </submittedName>
</protein>
<sequence length="385" mass="43384">MKAAYVCSDRGVPVFGTKGCSLHVQEITKAFEALGIHIRLVAAALGGKCPQELKTVETHHVKHTKTADRQQREQYDIQDNQKVIKELDQLGQLDFVYERYSLWSHAGMTFAKAHQIPSILEVNAPLVEEQKKYRELFDEQSAIKVTQQCFSAASLILTVSNEVADYVNTFPEARGKIQVLPNGVNIERFSQIHHELEPDHVNFTIGFVGTLKPWHGVERLLESFATLNHTYPTTRLLIVGDGPMRDELQSRIHQLKLEDVVEMTGPVAPSDIAQYFDQMDVGVAPYPDDIHFYFSPLKIYEYMAAGLPVVASNVGKISDLVNDHHHGLVYSAHDIGQLTEALSYLVEHPDIARSYGQSGRQCAIQHHSWQSRVKHVLDWSGITIR</sequence>